<evidence type="ECO:0000256" key="2">
    <source>
        <dbReference type="SAM" id="Phobius"/>
    </source>
</evidence>
<dbReference type="PANTHER" id="PTHR47926">
    <property type="entry name" value="PENTATRICOPEPTIDE REPEAT-CONTAINING PROTEIN"/>
    <property type="match status" value="1"/>
</dbReference>
<dbReference type="Gene3D" id="1.25.40.10">
    <property type="entry name" value="Tetratricopeptide repeat domain"/>
    <property type="match status" value="1"/>
</dbReference>
<dbReference type="NCBIfam" id="TIGR00756">
    <property type="entry name" value="PPR"/>
    <property type="match status" value="1"/>
</dbReference>
<reference evidence="3 4" key="1">
    <citation type="journal article" date="2020" name="Nat. Commun.">
        <title>Genome of Tripterygium wilfordii and identification of cytochrome P450 involved in triptolide biosynthesis.</title>
        <authorList>
            <person name="Tu L."/>
            <person name="Su P."/>
            <person name="Zhang Z."/>
            <person name="Gao L."/>
            <person name="Wang J."/>
            <person name="Hu T."/>
            <person name="Zhou J."/>
            <person name="Zhang Y."/>
            <person name="Zhao Y."/>
            <person name="Liu Y."/>
            <person name="Song Y."/>
            <person name="Tong Y."/>
            <person name="Lu Y."/>
            <person name="Yang J."/>
            <person name="Xu C."/>
            <person name="Jia M."/>
            <person name="Peters R.J."/>
            <person name="Huang L."/>
            <person name="Gao W."/>
        </authorList>
    </citation>
    <scope>NUCLEOTIDE SEQUENCE [LARGE SCALE GENOMIC DNA]</scope>
    <source>
        <strain evidence="4">cv. XIE 37</strain>
        <tissue evidence="3">Leaf</tissue>
    </source>
</reference>
<gene>
    <name evidence="3" type="ORF">HS088_TW19G00837</name>
</gene>
<dbReference type="AlphaFoldDB" id="A0A7J7CAN8"/>
<comment type="caution">
    <text evidence="3">The sequence shown here is derived from an EMBL/GenBank/DDBJ whole genome shotgun (WGS) entry which is preliminary data.</text>
</comment>
<dbReference type="Pfam" id="PF01535">
    <property type="entry name" value="PPR"/>
    <property type="match status" value="2"/>
</dbReference>
<keyword evidence="2" id="KW-1133">Transmembrane helix</keyword>
<protein>
    <recommendedName>
        <fullName evidence="5">Pentatricopeptide repeat-containing protein</fullName>
    </recommendedName>
</protein>
<dbReference type="PANTHER" id="PTHR47926:SF347">
    <property type="entry name" value="PENTATRICOPEPTIDE REPEAT-CONTAINING PROTEIN"/>
    <property type="match status" value="1"/>
</dbReference>
<evidence type="ECO:0008006" key="5">
    <source>
        <dbReference type="Google" id="ProtNLM"/>
    </source>
</evidence>
<evidence type="ECO:0000313" key="3">
    <source>
        <dbReference type="EMBL" id="KAF5731231.1"/>
    </source>
</evidence>
<accession>A0A7J7CAN8</accession>
<evidence type="ECO:0000256" key="1">
    <source>
        <dbReference type="ARBA" id="ARBA00022737"/>
    </source>
</evidence>
<keyword evidence="4" id="KW-1185">Reference proteome</keyword>
<dbReference type="EMBL" id="JAAARO010000019">
    <property type="protein sequence ID" value="KAF5731231.1"/>
    <property type="molecule type" value="Genomic_DNA"/>
</dbReference>
<dbReference type="Pfam" id="PF13041">
    <property type="entry name" value="PPR_2"/>
    <property type="match status" value="1"/>
</dbReference>
<name>A0A7J7CAN8_TRIWF</name>
<keyword evidence="2" id="KW-0812">Transmembrane</keyword>
<organism evidence="3 4">
    <name type="scientific">Tripterygium wilfordii</name>
    <name type="common">Thunder God vine</name>
    <dbReference type="NCBI Taxonomy" id="458696"/>
    <lineage>
        <taxon>Eukaryota</taxon>
        <taxon>Viridiplantae</taxon>
        <taxon>Streptophyta</taxon>
        <taxon>Embryophyta</taxon>
        <taxon>Tracheophyta</taxon>
        <taxon>Spermatophyta</taxon>
        <taxon>Magnoliopsida</taxon>
        <taxon>eudicotyledons</taxon>
        <taxon>Gunneridae</taxon>
        <taxon>Pentapetalae</taxon>
        <taxon>rosids</taxon>
        <taxon>fabids</taxon>
        <taxon>Celastrales</taxon>
        <taxon>Celastraceae</taxon>
        <taxon>Tripterygium</taxon>
    </lineage>
</organism>
<dbReference type="FunFam" id="1.25.40.10:FF:000031">
    <property type="entry name" value="Pentatricopeptide repeat-containing protein mitochondrial"/>
    <property type="match status" value="1"/>
</dbReference>
<dbReference type="InterPro" id="IPR046960">
    <property type="entry name" value="PPR_At4g14850-like_plant"/>
</dbReference>
<dbReference type="InterPro" id="IPR011990">
    <property type="entry name" value="TPR-like_helical_dom_sf"/>
</dbReference>
<sequence length="201" mass="22229">MMSGYVQNDQHEEALRLYMTMRRLSVDRIRLAFCVLFHSCSISSTGQLLLAHLAKTPFVSNVYVGTSLVDMYAKCGNLADAQSSFASISAPNVAAWTAFISRHAHHGLGSEAILRFQHMVKQKIDPNAATFVGLLSACCRAVLVNEGKGVFYTTEKIYRVIPTLEHHACVVDLLGRSGLLLEAKEFIRQMPIEADAIIWGK</sequence>
<dbReference type="GO" id="GO:0009451">
    <property type="term" value="P:RNA modification"/>
    <property type="evidence" value="ECO:0007669"/>
    <property type="project" value="InterPro"/>
</dbReference>
<dbReference type="Proteomes" id="UP000593562">
    <property type="component" value="Unassembled WGS sequence"/>
</dbReference>
<dbReference type="InterPro" id="IPR002885">
    <property type="entry name" value="PPR_rpt"/>
</dbReference>
<keyword evidence="2" id="KW-0472">Membrane</keyword>
<evidence type="ECO:0000313" key="4">
    <source>
        <dbReference type="Proteomes" id="UP000593562"/>
    </source>
</evidence>
<keyword evidence="1" id="KW-0677">Repeat</keyword>
<proteinExistence type="predicted"/>
<feature type="transmembrane region" description="Helical" evidence="2">
    <location>
        <begin position="29"/>
        <end position="50"/>
    </location>
</feature>
<dbReference type="GO" id="GO:0003723">
    <property type="term" value="F:RNA binding"/>
    <property type="evidence" value="ECO:0007669"/>
    <property type="project" value="InterPro"/>
</dbReference>
<dbReference type="InParanoid" id="A0A7J7CAN8"/>